<name>A0A6N7IX49_9FIRM</name>
<organism evidence="1 2">
    <name type="scientific">Desulfofundulus thermobenzoicus</name>
    <dbReference type="NCBI Taxonomy" id="29376"/>
    <lineage>
        <taxon>Bacteria</taxon>
        <taxon>Bacillati</taxon>
        <taxon>Bacillota</taxon>
        <taxon>Clostridia</taxon>
        <taxon>Eubacteriales</taxon>
        <taxon>Peptococcaceae</taxon>
        <taxon>Desulfofundulus</taxon>
    </lineage>
</organism>
<evidence type="ECO:0000313" key="1">
    <source>
        <dbReference type="EMBL" id="MQL54119.1"/>
    </source>
</evidence>
<comment type="caution">
    <text evidence="1">The sequence shown here is derived from an EMBL/GenBank/DDBJ whole genome shotgun (WGS) entry which is preliminary data.</text>
</comment>
<dbReference type="AlphaFoldDB" id="A0A6N7IX49"/>
<keyword evidence="2" id="KW-1185">Reference proteome</keyword>
<gene>
    <name evidence="1" type="ORF">GFC01_18075</name>
</gene>
<protein>
    <submittedName>
        <fullName evidence="1">PDZ domain-containing protein</fullName>
    </submittedName>
</protein>
<evidence type="ECO:0000313" key="2">
    <source>
        <dbReference type="Proteomes" id="UP000441717"/>
    </source>
</evidence>
<reference evidence="1 2" key="1">
    <citation type="submission" date="2019-10" db="EMBL/GenBank/DDBJ databases">
        <title>Comparative genomics of sulfur disproportionating microorganisms.</title>
        <authorList>
            <person name="Ward L.M."/>
            <person name="Bertran E."/>
            <person name="Johnston D."/>
        </authorList>
    </citation>
    <scope>NUCLEOTIDE SEQUENCE [LARGE SCALE GENOMIC DNA]</scope>
    <source>
        <strain evidence="1 2">DSM 14055</strain>
    </source>
</reference>
<accession>A0A6N7IX49</accession>
<sequence>VFFVPDGPNYEEARASLDRLESDIEVVPVKTVEEAIRYLESMN</sequence>
<dbReference type="EMBL" id="WHYR01000200">
    <property type="protein sequence ID" value="MQL54119.1"/>
    <property type="molecule type" value="Genomic_DNA"/>
</dbReference>
<feature type="non-terminal residue" evidence="1">
    <location>
        <position position="1"/>
    </location>
</feature>
<dbReference type="Proteomes" id="UP000441717">
    <property type="component" value="Unassembled WGS sequence"/>
</dbReference>
<proteinExistence type="predicted"/>